<evidence type="ECO:0000256" key="5">
    <source>
        <dbReference type="ARBA" id="ARBA00023163"/>
    </source>
</evidence>
<evidence type="ECO:0000313" key="9">
    <source>
        <dbReference type="Proteomes" id="UP000009038"/>
    </source>
</evidence>
<sequence length="302" mass="32916">HSDISMSGSGPSSVYTRLTNGTESTPEASLSDGGGGSLSTGVSAEHEMEPTGQSDSLRWTPHLEDCLRLLEEQQECANDGILVQQVRLQLVTDRLSLGSRYGEIVLLHHYNTSLSLYESALPKGAISSTVNVTYEHLDYLYGCLDATKSWFDVFLSIPPGEYIGFTFAVFAQMVQNLATLFQLSTLESSLWDTTNVRRTADILQILDTIVSNMSLVATINGLDGDPGADIFSTIAQTYHAVRVGWETRLFTNPISSSVVDSVPQLNHTLPDILTTPADPLPLIGDNDWLTDALNTMNRNENG</sequence>
<keyword evidence="4" id="KW-0238">DNA-binding</keyword>
<evidence type="ECO:0000256" key="2">
    <source>
        <dbReference type="ARBA" id="ARBA00022833"/>
    </source>
</evidence>
<evidence type="ECO:0000256" key="7">
    <source>
        <dbReference type="SAM" id="MobiDB-lite"/>
    </source>
</evidence>
<proteinExistence type="predicted"/>
<dbReference type="InterPro" id="IPR051089">
    <property type="entry name" value="prtT"/>
</dbReference>
<evidence type="ECO:0000256" key="4">
    <source>
        <dbReference type="ARBA" id="ARBA00023125"/>
    </source>
</evidence>
<feature type="compositionally biased region" description="Polar residues" evidence="7">
    <location>
        <begin position="14"/>
        <end position="28"/>
    </location>
</feature>
<keyword evidence="2" id="KW-0862">Zinc</keyword>
<feature type="region of interest" description="Disordered" evidence="7">
    <location>
        <begin position="1"/>
        <end position="57"/>
    </location>
</feature>
<dbReference type="PANTHER" id="PTHR31845:SF32">
    <property type="entry name" value="MISCELLANEOUS ZN(II)2CYS6 TRANSCRIPTION FACTOR (EUROFUNG)-RELATED"/>
    <property type="match status" value="1"/>
</dbReference>
<dbReference type="GO" id="GO:0005634">
    <property type="term" value="C:nucleus"/>
    <property type="evidence" value="ECO:0007669"/>
    <property type="project" value="UniProtKB-SubCell"/>
</dbReference>
<comment type="caution">
    <text evidence="8">The sequence shown here is derived from an EMBL/GenBank/DDBJ whole genome shotgun (WGS) entry which is preliminary data.</text>
</comment>
<evidence type="ECO:0000256" key="1">
    <source>
        <dbReference type="ARBA" id="ARBA00004123"/>
    </source>
</evidence>
<feature type="non-terminal residue" evidence="8">
    <location>
        <position position="1"/>
    </location>
</feature>
<keyword evidence="6" id="KW-0539">Nucleus</keyword>
<evidence type="ECO:0000256" key="6">
    <source>
        <dbReference type="ARBA" id="ARBA00023242"/>
    </source>
</evidence>
<name>G3YB85_ASPNA</name>
<dbReference type="OrthoDB" id="1600564at2759"/>
<organism evidence="8 9">
    <name type="scientific">Aspergillus niger (strain ATCC 1015 / CBS 113.46 / FGSC A1144 / LSHB Ac4 / NCTC 3858a / NRRL 328 / USDA 3528.7)</name>
    <dbReference type="NCBI Taxonomy" id="380704"/>
    <lineage>
        <taxon>Eukaryota</taxon>
        <taxon>Fungi</taxon>
        <taxon>Dikarya</taxon>
        <taxon>Ascomycota</taxon>
        <taxon>Pezizomycotina</taxon>
        <taxon>Eurotiomycetes</taxon>
        <taxon>Eurotiomycetidae</taxon>
        <taxon>Eurotiales</taxon>
        <taxon>Aspergillaceae</taxon>
        <taxon>Aspergillus</taxon>
        <taxon>Aspergillus subgen. Circumdati</taxon>
    </lineage>
</organism>
<feature type="compositionally biased region" description="Low complexity" evidence="7">
    <location>
        <begin position="1"/>
        <end position="13"/>
    </location>
</feature>
<dbReference type="STRING" id="380704.G3YB85"/>
<dbReference type="PANTHER" id="PTHR31845">
    <property type="entry name" value="FINGER DOMAIN PROTEIN, PUTATIVE-RELATED"/>
    <property type="match status" value="1"/>
</dbReference>
<dbReference type="Proteomes" id="UP000009038">
    <property type="component" value="Unassembled WGS sequence"/>
</dbReference>
<dbReference type="EMBL" id="ACJE01000019">
    <property type="protein sequence ID" value="EHA19951.1"/>
    <property type="molecule type" value="Genomic_DNA"/>
</dbReference>
<evidence type="ECO:0008006" key="10">
    <source>
        <dbReference type="Google" id="ProtNLM"/>
    </source>
</evidence>
<dbReference type="HOGENOM" id="CLU_006524_7_1_1"/>
<keyword evidence="5" id="KW-0804">Transcription</keyword>
<dbReference type="GO" id="GO:0000976">
    <property type="term" value="F:transcription cis-regulatory region binding"/>
    <property type="evidence" value="ECO:0007669"/>
    <property type="project" value="TreeGrafter"/>
</dbReference>
<accession>G3YB85</accession>
<reference evidence="8 9" key="1">
    <citation type="journal article" date="2011" name="Genome Res.">
        <title>Comparative genomics of citric-acid-producing Aspergillus niger ATCC 1015 versus enzyme-producing CBS 513.88.</title>
        <authorList>
            <person name="Andersen M.R."/>
            <person name="Salazar M.P."/>
            <person name="Schaap P.J."/>
            <person name="van de Vondervoort P.J."/>
            <person name="Culley D."/>
            <person name="Thykaer J."/>
            <person name="Frisvad J.C."/>
            <person name="Nielsen K.F."/>
            <person name="Albang R."/>
            <person name="Albermann K."/>
            <person name="Berka R.M."/>
            <person name="Braus G.H."/>
            <person name="Braus-Stromeyer S.A."/>
            <person name="Corrochano L.M."/>
            <person name="Dai Z."/>
            <person name="van Dijck P.W."/>
            <person name="Hofmann G."/>
            <person name="Lasure L.L."/>
            <person name="Magnuson J.K."/>
            <person name="Menke H."/>
            <person name="Meijer M."/>
            <person name="Meijer S.L."/>
            <person name="Nielsen J.B."/>
            <person name="Nielsen M.L."/>
            <person name="van Ooyen A.J."/>
            <person name="Pel H.J."/>
            <person name="Poulsen L."/>
            <person name="Samson R.A."/>
            <person name="Stam H."/>
            <person name="Tsang A."/>
            <person name="van den Brink J.M."/>
            <person name="Atkins A."/>
            <person name="Aerts A."/>
            <person name="Shapiro H."/>
            <person name="Pangilinan J."/>
            <person name="Salamov A."/>
            <person name="Lou Y."/>
            <person name="Lindquist E."/>
            <person name="Lucas S."/>
            <person name="Grimwood J."/>
            <person name="Grigoriev I.V."/>
            <person name="Kubicek C.P."/>
            <person name="Martinez D."/>
            <person name="van Peij N.N."/>
            <person name="Roubos J.A."/>
            <person name="Nielsen J."/>
            <person name="Baker S.E."/>
        </authorList>
    </citation>
    <scope>NUCLEOTIDE SEQUENCE [LARGE SCALE GENOMIC DNA]</scope>
    <source>
        <strain evidence="9">ATCC 1015 / CBS 113.46 / FGSC A1144 / LSHB Ac4 / NCTC 3858a / NRRL 328 / USDA 3528.7</strain>
    </source>
</reference>
<comment type="subcellular location">
    <subcellularLocation>
        <location evidence="1">Nucleus</location>
    </subcellularLocation>
</comment>
<keyword evidence="3" id="KW-0805">Transcription regulation</keyword>
<protein>
    <recommendedName>
        <fullName evidence="10">Transcription factor domain-containing protein</fullName>
    </recommendedName>
</protein>
<dbReference type="GO" id="GO:0000981">
    <property type="term" value="F:DNA-binding transcription factor activity, RNA polymerase II-specific"/>
    <property type="evidence" value="ECO:0007669"/>
    <property type="project" value="TreeGrafter"/>
</dbReference>
<dbReference type="AlphaFoldDB" id="G3YB85"/>
<evidence type="ECO:0000313" key="8">
    <source>
        <dbReference type="EMBL" id="EHA19951.1"/>
    </source>
</evidence>
<gene>
    <name evidence="8" type="ORF">ASPNIDRAFT_133851</name>
</gene>
<evidence type="ECO:0000256" key="3">
    <source>
        <dbReference type="ARBA" id="ARBA00023015"/>
    </source>
</evidence>